<dbReference type="EMBL" id="OBEJ01000007">
    <property type="protein sequence ID" value="SNZ17844.1"/>
    <property type="molecule type" value="Genomic_DNA"/>
</dbReference>
<dbReference type="Proteomes" id="UP000219453">
    <property type="component" value="Unassembled WGS sequence"/>
</dbReference>
<accession>A0A285P7Z5</accession>
<gene>
    <name evidence="2" type="ORF">SAMN06269185_3142</name>
</gene>
<evidence type="ECO:0000313" key="3">
    <source>
        <dbReference type="Proteomes" id="UP000219453"/>
    </source>
</evidence>
<proteinExistence type="predicted"/>
<dbReference type="RefSeq" id="WP_097010028.1">
    <property type="nucleotide sequence ID" value="NZ_OBEJ01000007.1"/>
</dbReference>
<reference evidence="2 3" key="1">
    <citation type="submission" date="2017-09" db="EMBL/GenBank/DDBJ databases">
        <authorList>
            <person name="Ehlers B."/>
            <person name="Leendertz F.H."/>
        </authorList>
    </citation>
    <scope>NUCLEOTIDE SEQUENCE [LARGE SCALE GENOMIC DNA]</scope>
    <source>
        <strain evidence="2 3">DSM 27208</strain>
    </source>
</reference>
<sequence>MDSTDGDTPEGGSNGHASNDEELPSEVPSDSVLFDGDEDDEQTTTDADADSGRSIGRRTVLGGLGVAGVGVAGIAVGSGVLSSGDDSDDTDGPETTAPSSGPTDETADETEPSVSFDNQPVENDTVEATVTTPGEYTLLVTYGDDGDRVVAGTADANDLDAEPVTVEIADAGAVPGAHTAHLVDADSGDYEAGETLSPVAIDGVVDADTAFVSGQGDEAETGVTFEDQALYRGAVSLELTTPDDHFVLVTYPRGDEQIVAGADDTSNLDGSTRTVDVVDQSGVPGEHTAHVLANDDGSQFYVPGDRLSEQTADVVTASETATVSEPDAERSVDVTFADQSAGNGSVTLTATAPDAHFVLVTYRSGDDRIVAGAGDVSGFDGEQLTVELGDARGVSGLHTAYIIAEEDGSQFYEAGDAVSEATVGSVKVAATASLSDE</sequence>
<evidence type="ECO:0000313" key="2">
    <source>
        <dbReference type="EMBL" id="SNZ17844.1"/>
    </source>
</evidence>
<feature type="compositionally biased region" description="Polar residues" evidence="1">
    <location>
        <begin position="112"/>
        <end position="124"/>
    </location>
</feature>
<feature type="region of interest" description="Disordered" evidence="1">
    <location>
        <begin position="77"/>
        <end position="124"/>
    </location>
</feature>
<name>A0A285P7Z5_NATPI</name>
<organism evidence="2 3">
    <name type="scientific">Natronoarchaeum philippinense</name>
    <dbReference type="NCBI Taxonomy" id="558529"/>
    <lineage>
        <taxon>Archaea</taxon>
        <taxon>Methanobacteriati</taxon>
        <taxon>Methanobacteriota</taxon>
        <taxon>Stenosarchaea group</taxon>
        <taxon>Halobacteria</taxon>
        <taxon>Halobacteriales</taxon>
        <taxon>Natronoarchaeaceae</taxon>
    </lineage>
</organism>
<keyword evidence="3" id="KW-1185">Reference proteome</keyword>
<protein>
    <submittedName>
        <fullName evidence="2">Uncharacterized protein</fullName>
    </submittedName>
</protein>
<evidence type="ECO:0000256" key="1">
    <source>
        <dbReference type="SAM" id="MobiDB-lite"/>
    </source>
</evidence>
<dbReference type="AlphaFoldDB" id="A0A285P7Z5"/>
<feature type="compositionally biased region" description="Acidic residues" evidence="1">
    <location>
        <begin position="35"/>
        <end position="49"/>
    </location>
</feature>
<feature type="region of interest" description="Disordered" evidence="1">
    <location>
        <begin position="1"/>
        <end position="56"/>
    </location>
</feature>